<dbReference type="EMBL" id="JBFDAA010000009">
    <property type="protein sequence ID" value="KAL1129290.1"/>
    <property type="molecule type" value="Genomic_DNA"/>
</dbReference>
<evidence type="ECO:0000256" key="2">
    <source>
        <dbReference type="SAM" id="Phobius"/>
    </source>
</evidence>
<comment type="caution">
    <text evidence="3">The sequence shown here is derived from an EMBL/GenBank/DDBJ whole genome shotgun (WGS) entry which is preliminary data.</text>
</comment>
<keyword evidence="4" id="KW-1185">Reference proteome</keyword>
<feature type="region of interest" description="Disordered" evidence="1">
    <location>
        <begin position="1"/>
        <end position="36"/>
    </location>
</feature>
<sequence length="102" mass="11363">MLHGVGAPDNNNLNVSQDDRSTFGSSNISRLRSTQSSSGKLLFLLKFWIYPVLIINSFNISENHVLLLFGGPMSCRVFILPLFFVNIRNKSVTKVGASFGNW</sequence>
<gene>
    <name evidence="3" type="ORF">AAG570_013819</name>
</gene>
<name>A0ABD0YDB2_9HEMI</name>
<reference evidence="3 4" key="1">
    <citation type="submission" date="2024-07" db="EMBL/GenBank/DDBJ databases">
        <title>Chromosome-level genome assembly of the water stick insect Ranatra chinensis (Heteroptera: Nepidae).</title>
        <authorList>
            <person name="Liu X."/>
        </authorList>
    </citation>
    <scope>NUCLEOTIDE SEQUENCE [LARGE SCALE GENOMIC DNA]</scope>
    <source>
        <strain evidence="3">Cailab_2021Rc</strain>
        <tissue evidence="3">Muscle</tissue>
    </source>
</reference>
<evidence type="ECO:0000313" key="3">
    <source>
        <dbReference type="EMBL" id="KAL1129290.1"/>
    </source>
</evidence>
<protein>
    <submittedName>
        <fullName evidence="3">Uncharacterized protein</fullName>
    </submittedName>
</protein>
<keyword evidence="2" id="KW-0472">Membrane</keyword>
<feature type="compositionally biased region" description="Polar residues" evidence="1">
    <location>
        <begin position="9"/>
        <end position="36"/>
    </location>
</feature>
<keyword evidence="2" id="KW-0812">Transmembrane</keyword>
<keyword evidence="2" id="KW-1133">Transmembrane helix</keyword>
<dbReference type="AlphaFoldDB" id="A0ABD0YDB2"/>
<feature type="transmembrane region" description="Helical" evidence="2">
    <location>
        <begin position="41"/>
        <end position="60"/>
    </location>
</feature>
<accession>A0ABD0YDB2</accession>
<dbReference type="Proteomes" id="UP001558652">
    <property type="component" value="Unassembled WGS sequence"/>
</dbReference>
<evidence type="ECO:0000256" key="1">
    <source>
        <dbReference type="SAM" id="MobiDB-lite"/>
    </source>
</evidence>
<feature type="transmembrane region" description="Helical" evidence="2">
    <location>
        <begin position="66"/>
        <end position="85"/>
    </location>
</feature>
<proteinExistence type="predicted"/>
<evidence type="ECO:0000313" key="4">
    <source>
        <dbReference type="Proteomes" id="UP001558652"/>
    </source>
</evidence>
<organism evidence="3 4">
    <name type="scientific">Ranatra chinensis</name>
    <dbReference type="NCBI Taxonomy" id="642074"/>
    <lineage>
        <taxon>Eukaryota</taxon>
        <taxon>Metazoa</taxon>
        <taxon>Ecdysozoa</taxon>
        <taxon>Arthropoda</taxon>
        <taxon>Hexapoda</taxon>
        <taxon>Insecta</taxon>
        <taxon>Pterygota</taxon>
        <taxon>Neoptera</taxon>
        <taxon>Paraneoptera</taxon>
        <taxon>Hemiptera</taxon>
        <taxon>Heteroptera</taxon>
        <taxon>Panheteroptera</taxon>
        <taxon>Nepomorpha</taxon>
        <taxon>Nepidae</taxon>
        <taxon>Ranatrinae</taxon>
        <taxon>Ranatra</taxon>
    </lineage>
</organism>